<keyword evidence="1" id="KW-0472">Membrane</keyword>
<dbReference type="EMBL" id="CAHIKZ030004631">
    <property type="protein sequence ID" value="CAE1313232.1"/>
    <property type="molecule type" value="Genomic_DNA"/>
</dbReference>
<evidence type="ECO:0000313" key="3">
    <source>
        <dbReference type="Proteomes" id="UP000597762"/>
    </source>
</evidence>
<sequence length="222" mass="26616">MLIDQHKQSSEREIAGQTLIQPQQQQQQQFLAHLFSFPHFFNRFLSLEFISPSLYKTWVLFSFLSVHSRKDLFLCRSFQKLSYFSLPFFSNTVCLFLYNFLLIYIPPTLLFHPLFYLPQHFFIPSLFFSIFFFFFIIPFSSSFLFSSFGPFPSFFPFLFSFNRTLLRELLFTFVWGTNRRRNSRSQTINSCQMLSLSFLMILFLFKQVFSSLSLNHSFFLSI</sequence>
<feature type="transmembrane region" description="Helical" evidence="1">
    <location>
        <begin position="126"/>
        <end position="148"/>
    </location>
</feature>
<dbReference type="AlphaFoldDB" id="A0A812DZF2"/>
<protein>
    <submittedName>
        <fullName evidence="2">Uncharacterized protein</fullName>
    </submittedName>
</protein>
<dbReference type="Proteomes" id="UP000597762">
    <property type="component" value="Unassembled WGS sequence"/>
</dbReference>
<gene>
    <name evidence="2" type="ORF">SPHA_64350</name>
</gene>
<feature type="transmembrane region" description="Helical" evidence="1">
    <location>
        <begin position="187"/>
        <end position="205"/>
    </location>
</feature>
<evidence type="ECO:0000256" key="1">
    <source>
        <dbReference type="SAM" id="Phobius"/>
    </source>
</evidence>
<keyword evidence="1" id="KW-0812">Transmembrane</keyword>
<keyword evidence="1" id="KW-1133">Transmembrane helix</keyword>
<accession>A0A812DZF2</accession>
<name>A0A812DZF2_ACAPH</name>
<comment type="caution">
    <text evidence="2">The sequence shown here is derived from an EMBL/GenBank/DDBJ whole genome shotgun (WGS) entry which is preliminary data.</text>
</comment>
<evidence type="ECO:0000313" key="2">
    <source>
        <dbReference type="EMBL" id="CAE1313232.1"/>
    </source>
</evidence>
<proteinExistence type="predicted"/>
<feature type="transmembrane region" description="Helical" evidence="1">
    <location>
        <begin position="44"/>
        <end position="64"/>
    </location>
</feature>
<keyword evidence="3" id="KW-1185">Reference proteome</keyword>
<reference evidence="2" key="1">
    <citation type="submission" date="2021-01" db="EMBL/GenBank/DDBJ databases">
        <authorList>
            <person name="Li R."/>
            <person name="Bekaert M."/>
        </authorList>
    </citation>
    <scope>NUCLEOTIDE SEQUENCE</scope>
    <source>
        <strain evidence="2">Farmed</strain>
    </source>
</reference>
<feature type="transmembrane region" description="Helical" evidence="1">
    <location>
        <begin position="84"/>
        <end position="105"/>
    </location>
</feature>
<organism evidence="2 3">
    <name type="scientific">Acanthosepion pharaonis</name>
    <name type="common">Pharaoh cuttlefish</name>
    <name type="synonym">Sepia pharaonis</name>
    <dbReference type="NCBI Taxonomy" id="158019"/>
    <lineage>
        <taxon>Eukaryota</taxon>
        <taxon>Metazoa</taxon>
        <taxon>Spiralia</taxon>
        <taxon>Lophotrochozoa</taxon>
        <taxon>Mollusca</taxon>
        <taxon>Cephalopoda</taxon>
        <taxon>Coleoidea</taxon>
        <taxon>Decapodiformes</taxon>
        <taxon>Sepiida</taxon>
        <taxon>Sepiina</taxon>
        <taxon>Sepiidae</taxon>
        <taxon>Acanthosepion</taxon>
    </lineage>
</organism>